<dbReference type="CDD" id="cd01097">
    <property type="entry name" value="Tetrahydromethanopterin_reductase"/>
    <property type="match status" value="1"/>
</dbReference>
<dbReference type="EMBL" id="CP074402">
    <property type="protein sequence ID" value="QVJ02512.1"/>
    <property type="molecule type" value="Genomic_DNA"/>
</dbReference>
<dbReference type="InterPro" id="IPR019951">
    <property type="entry name" value="F420_OxRdatse_Rv3520c_pred"/>
</dbReference>
<dbReference type="PANTHER" id="PTHR43244:SF1">
    <property type="entry name" value="5,10-METHYLENETETRAHYDROMETHANOPTERIN REDUCTASE"/>
    <property type="match status" value="1"/>
</dbReference>
<evidence type="ECO:0000313" key="3">
    <source>
        <dbReference type="EMBL" id="QVJ02512.1"/>
    </source>
</evidence>
<protein>
    <submittedName>
        <fullName evidence="3">LLM class F420-dependent oxidoreductase</fullName>
    </submittedName>
</protein>
<dbReference type="Proteomes" id="UP000682416">
    <property type="component" value="Chromosome"/>
</dbReference>
<dbReference type="Gene3D" id="3.20.20.30">
    <property type="entry name" value="Luciferase-like domain"/>
    <property type="match status" value="1"/>
</dbReference>
<dbReference type="KEGG" id="nec:KGD82_08615"/>
<dbReference type="Pfam" id="PF00296">
    <property type="entry name" value="Bac_luciferase"/>
    <property type="match status" value="1"/>
</dbReference>
<evidence type="ECO:0000259" key="2">
    <source>
        <dbReference type="Pfam" id="PF00296"/>
    </source>
</evidence>
<reference evidence="3" key="1">
    <citation type="submission" date="2021-05" db="EMBL/GenBank/DDBJ databases">
        <authorList>
            <person name="Kaiqin L."/>
            <person name="Jian G."/>
        </authorList>
    </citation>
    <scope>NUCLEOTIDE SEQUENCE</scope>
    <source>
        <strain evidence="3">HDS5</strain>
    </source>
</reference>
<dbReference type="NCBIfam" id="TIGR03559">
    <property type="entry name" value="F420_Rv3520c"/>
    <property type="match status" value="1"/>
</dbReference>
<evidence type="ECO:0000313" key="4">
    <source>
        <dbReference type="Proteomes" id="UP000682416"/>
    </source>
</evidence>
<evidence type="ECO:0000256" key="1">
    <source>
        <dbReference type="ARBA" id="ARBA00023002"/>
    </source>
</evidence>
<dbReference type="InterPro" id="IPR050564">
    <property type="entry name" value="F420-G6PD/mer"/>
</dbReference>
<dbReference type="PANTHER" id="PTHR43244">
    <property type="match status" value="1"/>
</dbReference>
<accession>A0A975QLK3</accession>
<gene>
    <name evidence="3" type="ORF">KGD82_08615</name>
</gene>
<dbReference type="GO" id="GO:0016705">
    <property type="term" value="F:oxidoreductase activity, acting on paired donors, with incorporation or reduction of molecular oxygen"/>
    <property type="evidence" value="ECO:0007669"/>
    <property type="project" value="InterPro"/>
</dbReference>
<dbReference type="InterPro" id="IPR011251">
    <property type="entry name" value="Luciferase-like_dom"/>
</dbReference>
<feature type="domain" description="Luciferase-like" evidence="2">
    <location>
        <begin position="6"/>
        <end position="324"/>
    </location>
</feature>
<keyword evidence="1" id="KW-0560">Oxidoreductase</keyword>
<dbReference type="AlphaFoldDB" id="A0A975QLK3"/>
<proteinExistence type="predicted"/>
<dbReference type="SUPFAM" id="SSF51679">
    <property type="entry name" value="Bacterial luciferase-like"/>
    <property type="match status" value="1"/>
</dbReference>
<name>A0A975QLK3_9ACTN</name>
<keyword evidence="4" id="KW-1185">Reference proteome</keyword>
<dbReference type="InterPro" id="IPR036661">
    <property type="entry name" value="Luciferase-like_sf"/>
</dbReference>
<sequence length="346" mass="37567">MRISMPLQYAGEPKEAVEQVVELEKAGLDTVWVAEAYGYDSPTLMGYLAARTERVSIGSAILPMYTRTPTLIAMTAAGLDYLSDGRAVLGLGASGPQVIEGFHGVPYTKPLGRTRETIEICRKVWAREERLTHDGQVFQLPLPPEQGTGLGRPLKIINHPVRPRIPIHVASLGEKNVEMTAETADGWLPHLFIPEKAESVWGPSLARGRAKRDPGLGELEISAGGLLAIGEDEETARLADLTRPIIALYVGGMGAKGRNFYNTVAQRYGYEEAAEKIQDLYLAGRKDEAAAAVPDEFVELTNLVGPESYVRERVEAFRAAGVTQLNVTPVGGDPARLIAKVKEWAA</sequence>
<organism evidence="3 4">
    <name type="scientific">Nocardiopsis eucommiae</name>
    <dbReference type="NCBI Taxonomy" id="2831970"/>
    <lineage>
        <taxon>Bacteria</taxon>
        <taxon>Bacillati</taxon>
        <taxon>Actinomycetota</taxon>
        <taxon>Actinomycetes</taxon>
        <taxon>Streptosporangiales</taxon>
        <taxon>Nocardiopsidaceae</taxon>
        <taxon>Nocardiopsis</taxon>
    </lineage>
</organism>